<evidence type="ECO:0000313" key="3">
    <source>
        <dbReference type="Proteomes" id="UP000290204"/>
    </source>
</evidence>
<proteinExistence type="predicted"/>
<dbReference type="Proteomes" id="UP000290204">
    <property type="component" value="Unassembled WGS sequence"/>
</dbReference>
<feature type="transmembrane region" description="Helical" evidence="1">
    <location>
        <begin position="12"/>
        <end position="33"/>
    </location>
</feature>
<evidence type="ECO:0000256" key="1">
    <source>
        <dbReference type="SAM" id="Phobius"/>
    </source>
</evidence>
<feature type="transmembrane region" description="Helical" evidence="1">
    <location>
        <begin position="104"/>
        <end position="123"/>
    </location>
</feature>
<keyword evidence="3" id="KW-1185">Reference proteome</keyword>
<keyword evidence="1" id="KW-1133">Transmembrane helix</keyword>
<dbReference type="EMBL" id="SDHW01000006">
    <property type="protein sequence ID" value="RXK58304.1"/>
    <property type="molecule type" value="Genomic_DNA"/>
</dbReference>
<name>A0A4Q1CEK9_9BACT</name>
<sequence>MNAQTNKLYLPLLAFFAVLNCFFLLGKNLLLKYGINQDVLIVGNLLVFFVTIVSLFFHIKGFRNNNAQVFLRGVYASLMIKMIVVAAAVLIYASTAAKLNRPAVYISMGLYFIYSFIEVRTIFRLMKQRKSE</sequence>
<evidence type="ECO:0000313" key="2">
    <source>
        <dbReference type="EMBL" id="RXK58304.1"/>
    </source>
</evidence>
<dbReference type="OrthoDB" id="669730at2"/>
<organism evidence="2 3">
    <name type="scientific">Lacibacter luteus</name>
    <dbReference type="NCBI Taxonomy" id="2508719"/>
    <lineage>
        <taxon>Bacteria</taxon>
        <taxon>Pseudomonadati</taxon>
        <taxon>Bacteroidota</taxon>
        <taxon>Chitinophagia</taxon>
        <taxon>Chitinophagales</taxon>
        <taxon>Chitinophagaceae</taxon>
        <taxon>Lacibacter</taxon>
    </lineage>
</organism>
<comment type="caution">
    <text evidence="2">The sequence shown here is derived from an EMBL/GenBank/DDBJ whole genome shotgun (WGS) entry which is preliminary data.</text>
</comment>
<dbReference type="RefSeq" id="WP_129132104.1">
    <property type="nucleotide sequence ID" value="NZ_SDHW01000006.1"/>
</dbReference>
<keyword evidence="1" id="KW-0472">Membrane</keyword>
<accession>A0A4Q1CEK9</accession>
<feature type="transmembrane region" description="Helical" evidence="1">
    <location>
        <begin position="69"/>
        <end position="92"/>
    </location>
</feature>
<evidence type="ECO:0008006" key="4">
    <source>
        <dbReference type="Google" id="ProtNLM"/>
    </source>
</evidence>
<keyword evidence="1" id="KW-0812">Transmembrane</keyword>
<gene>
    <name evidence="2" type="ORF">ESA94_16795</name>
</gene>
<feature type="transmembrane region" description="Helical" evidence="1">
    <location>
        <begin position="39"/>
        <end position="57"/>
    </location>
</feature>
<protein>
    <recommendedName>
        <fullName evidence="4">ATP synthase subunit I</fullName>
    </recommendedName>
</protein>
<dbReference type="AlphaFoldDB" id="A0A4Q1CEK9"/>
<reference evidence="2 3" key="1">
    <citation type="submission" date="2019-01" db="EMBL/GenBank/DDBJ databases">
        <title>Lacibacter sp. strain TTM-7.</title>
        <authorList>
            <person name="Chen W.-M."/>
        </authorList>
    </citation>
    <scope>NUCLEOTIDE SEQUENCE [LARGE SCALE GENOMIC DNA]</scope>
    <source>
        <strain evidence="2 3">TTM-7</strain>
    </source>
</reference>